<dbReference type="OrthoDB" id="5291933at2"/>
<evidence type="ECO:0000256" key="3">
    <source>
        <dbReference type="SAM" id="SignalP"/>
    </source>
</evidence>
<dbReference type="InterPro" id="IPR050955">
    <property type="entry name" value="Plant_Biomass_Hydrol_Est"/>
</dbReference>
<dbReference type="GO" id="GO:0005576">
    <property type="term" value="C:extracellular region"/>
    <property type="evidence" value="ECO:0007669"/>
    <property type="project" value="InterPro"/>
</dbReference>
<dbReference type="Pfam" id="PF10503">
    <property type="entry name" value="Esterase_PHB"/>
    <property type="match status" value="1"/>
</dbReference>
<feature type="chain" id="PRO_5016366613" evidence="3">
    <location>
        <begin position="27"/>
        <end position="313"/>
    </location>
</feature>
<evidence type="ECO:0000256" key="1">
    <source>
        <dbReference type="ARBA" id="ARBA00022729"/>
    </source>
</evidence>
<comment type="caution">
    <text evidence="4">The sequence shown here is derived from an EMBL/GenBank/DDBJ whole genome shotgun (WGS) entry which is preliminary data.</text>
</comment>
<keyword evidence="2" id="KW-0378">Hydrolase</keyword>
<dbReference type="InterPro" id="IPR010126">
    <property type="entry name" value="Esterase_phb"/>
</dbReference>
<evidence type="ECO:0000256" key="2">
    <source>
        <dbReference type="ARBA" id="ARBA00022801"/>
    </source>
</evidence>
<gene>
    <name evidence="4" type="ORF">C8D93_103416</name>
</gene>
<name>A0A318EKQ9_9GAMM</name>
<protein>
    <submittedName>
        <fullName evidence="4">Poly(3-hydroxybutyrate) depolymerase</fullName>
    </submittedName>
</protein>
<dbReference type="Proteomes" id="UP000248330">
    <property type="component" value="Unassembled WGS sequence"/>
</dbReference>
<dbReference type="InterPro" id="IPR029058">
    <property type="entry name" value="AB_hydrolase_fold"/>
</dbReference>
<dbReference type="PANTHER" id="PTHR43037">
    <property type="entry name" value="UNNAMED PRODUCT-RELATED"/>
    <property type="match status" value="1"/>
</dbReference>
<accession>A0A318EKQ9</accession>
<reference evidence="4 5" key="1">
    <citation type="submission" date="2018-04" db="EMBL/GenBank/DDBJ databases">
        <title>Genomic Encyclopedia of Type Strains, Phase IV (KMG-IV): sequencing the most valuable type-strain genomes for metagenomic binning, comparative biology and taxonomic classification.</title>
        <authorList>
            <person name="Goeker M."/>
        </authorList>
    </citation>
    <scope>NUCLEOTIDE SEQUENCE [LARGE SCALE GENOMIC DNA]</scope>
    <source>
        <strain evidence="4 5">DSM 104150</strain>
    </source>
</reference>
<dbReference type="Gene3D" id="3.40.50.1820">
    <property type="entry name" value="alpha/beta hydrolase"/>
    <property type="match status" value="1"/>
</dbReference>
<dbReference type="PANTHER" id="PTHR43037:SF1">
    <property type="entry name" value="BLL1128 PROTEIN"/>
    <property type="match status" value="1"/>
</dbReference>
<dbReference type="GO" id="GO:0016787">
    <property type="term" value="F:hydrolase activity"/>
    <property type="evidence" value="ECO:0007669"/>
    <property type="project" value="UniProtKB-KW"/>
</dbReference>
<organism evidence="4 5">
    <name type="scientific">Sinimarinibacterium flocculans</name>
    <dbReference type="NCBI Taxonomy" id="985250"/>
    <lineage>
        <taxon>Bacteria</taxon>
        <taxon>Pseudomonadati</taxon>
        <taxon>Pseudomonadota</taxon>
        <taxon>Gammaproteobacteria</taxon>
        <taxon>Nevskiales</taxon>
        <taxon>Nevskiaceae</taxon>
        <taxon>Sinimarinibacterium</taxon>
    </lineage>
</organism>
<keyword evidence="1 3" id="KW-0732">Signal</keyword>
<dbReference type="SUPFAM" id="SSF53474">
    <property type="entry name" value="alpha/beta-Hydrolases"/>
    <property type="match status" value="1"/>
</dbReference>
<dbReference type="EMBL" id="QICN01000003">
    <property type="protein sequence ID" value="PXV69840.1"/>
    <property type="molecule type" value="Genomic_DNA"/>
</dbReference>
<dbReference type="AlphaFoldDB" id="A0A318EKQ9"/>
<proteinExistence type="predicted"/>
<evidence type="ECO:0000313" key="5">
    <source>
        <dbReference type="Proteomes" id="UP000248330"/>
    </source>
</evidence>
<dbReference type="RefSeq" id="WP_110264737.1">
    <property type="nucleotide sequence ID" value="NZ_CAWNXA010000003.1"/>
</dbReference>
<evidence type="ECO:0000313" key="4">
    <source>
        <dbReference type="EMBL" id="PXV69840.1"/>
    </source>
</evidence>
<feature type="signal peptide" evidence="3">
    <location>
        <begin position="1"/>
        <end position="26"/>
    </location>
</feature>
<keyword evidence="5" id="KW-1185">Reference proteome</keyword>
<sequence length="313" mass="33180">MPGGLRGFVRPALAALVALCALPASALSFLPWENVRITYDTFTYSGDGVTRSVGVMQPQDRGSRTPAIVVLHFNLGSASSMANLTEIGELARDEGVVILLPIADDATWAHNPNEIGASDDAGFLAAMIDEYVARYDLDPARIYMTGYSQGGNMTVRMACEYPGKIAAGASVAATMRKSLARQCAPAVPTPMAFFHGTEDEQVPYGPGVPSLLRDLLGVGALGAQDAAAFWAEVNGCEANATRTTLPAPVDDGTQIQLDSYDNCPDNGGAALYTIVGGGHTWPGVLDFVPVAGITTQNLRANRAMWDFFKRFSR</sequence>